<evidence type="ECO:0000313" key="3">
    <source>
        <dbReference type="Proteomes" id="UP000627292"/>
    </source>
</evidence>
<dbReference type="InterPro" id="IPR011990">
    <property type="entry name" value="TPR-like_helical_dom_sf"/>
</dbReference>
<keyword evidence="1" id="KW-0812">Transmembrane</keyword>
<sequence length="344" mass="38822">MELTNTNQHSPAEQPSCINCGAAEVIPGYTHALCGNCRTAFIRYPIPNKIKLFAAGIAVVLVFAMLSVPKQISTGIHLKRAIAAEKERRFATAEKELHQVLEYQPDYTEALAHLMIASYHNQNLAQLYKTNQIIGGRTMDNTELVEEINLLTQKTGDNMPPETMDALYATWGTTDKIPDSSLVRYLAEYPKQTFALMLYSQRLLKQNRYKSCDSLLQIAATVAKDINQINILRIGAKRGIRQFDSALYYCDQLLYQNSENYYALAGKARALLQRGDLREGMELAQKTCKQFPNDGYCIATMALAWHANHQPAKRDALVNQLLRDSTTSDYAQYVTDVINHKEQF</sequence>
<gene>
    <name evidence="2" type="ORF">GCM10011379_16120</name>
</gene>
<organism evidence="2 3">
    <name type="scientific">Filimonas zeae</name>
    <dbReference type="NCBI Taxonomy" id="1737353"/>
    <lineage>
        <taxon>Bacteria</taxon>
        <taxon>Pseudomonadati</taxon>
        <taxon>Bacteroidota</taxon>
        <taxon>Chitinophagia</taxon>
        <taxon>Chitinophagales</taxon>
        <taxon>Chitinophagaceae</taxon>
        <taxon>Filimonas</taxon>
    </lineage>
</organism>
<reference evidence="2" key="2">
    <citation type="submission" date="2020-09" db="EMBL/GenBank/DDBJ databases">
        <authorList>
            <person name="Sun Q."/>
            <person name="Zhou Y."/>
        </authorList>
    </citation>
    <scope>NUCLEOTIDE SEQUENCE</scope>
    <source>
        <strain evidence="2">CGMCC 1.15290</strain>
    </source>
</reference>
<proteinExistence type="predicted"/>
<keyword evidence="1" id="KW-1133">Transmembrane helix</keyword>
<accession>A0A917IVG0</accession>
<dbReference type="AlphaFoldDB" id="A0A917IVG0"/>
<dbReference type="EMBL" id="BMIB01000002">
    <property type="protein sequence ID" value="GGH64265.1"/>
    <property type="molecule type" value="Genomic_DNA"/>
</dbReference>
<name>A0A917IVG0_9BACT</name>
<keyword evidence="1" id="KW-0472">Membrane</keyword>
<dbReference type="Gene3D" id="1.25.40.10">
    <property type="entry name" value="Tetratricopeptide repeat domain"/>
    <property type="match status" value="2"/>
</dbReference>
<evidence type="ECO:0000313" key="2">
    <source>
        <dbReference type="EMBL" id="GGH64265.1"/>
    </source>
</evidence>
<comment type="caution">
    <text evidence="2">The sequence shown here is derived from an EMBL/GenBank/DDBJ whole genome shotgun (WGS) entry which is preliminary data.</text>
</comment>
<dbReference type="SUPFAM" id="SSF48452">
    <property type="entry name" value="TPR-like"/>
    <property type="match status" value="1"/>
</dbReference>
<dbReference type="RefSeq" id="WP_188951515.1">
    <property type="nucleotide sequence ID" value="NZ_BMIB01000002.1"/>
</dbReference>
<keyword evidence="3" id="KW-1185">Reference proteome</keyword>
<dbReference type="Proteomes" id="UP000627292">
    <property type="component" value="Unassembled WGS sequence"/>
</dbReference>
<reference evidence="2" key="1">
    <citation type="journal article" date="2014" name="Int. J. Syst. Evol. Microbiol.">
        <title>Complete genome sequence of Corynebacterium casei LMG S-19264T (=DSM 44701T), isolated from a smear-ripened cheese.</title>
        <authorList>
            <consortium name="US DOE Joint Genome Institute (JGI-PGF)"/>
            <person name="Walter F."/>
            <person name="Albersmeier A."/>
            <person name="Kalinowski J."/>
            <person name="Ruckert C."/>
        </authorList>
    </citation>
    <scope>NUCLEOTIDE SEQUENCE</scope>
    <source>
        <strain evidence="2">CGMCC 1.15290</strain>
    </source>
</reference>
<feature type="transmembrane region" description="Helical" evidence="1">
    <location>
        <begin position="50"/>
        <end position="68"/>
    </location>
</feature>
<evidence type="ECO:0008006" key="4">
    <source>
        <dbReference type="Google" id="ProtNLM"/>
    </source>
</evidence>
<protein>
    <recommendedName>
        <fullName evidence="4">Tetratricopeptide repeat protein</fullName>
    </recommendedName>
</protein>
<evidence type="ECO:0000256" key="1">
    <source>
        <dbReference type="SAM" id="Phobius"/>
    </source>
</evidence>